<dbReference type="InterPro" id="IPR005000">
    <property type="entry name" value="Aldolase/citrate-lyase_domain"/>
</dbReference>
<keyword evidence="2 5" id="KW-0479">Metal-binding</keyword>
<feature type="binding site" evidence="5">
    <location>
        <position position="117"/>
    </location>
    <ligand>
        <name>Mg(2+)</name>
        <dbReference type="ChEBI" id="CHEBI:18420"/>
    </ligand>
</feature>
<keyword evidence="3 5" id="KW-0460">Magnesium</keyword>
<comment type="caution">
    <text evidence="7">The sequence shown here is derived from an EMBL/GenBank/DDBJ whole genome shotgun (WGS) entry which is preliminary data.</text>
</comment>
<dbReference type="PANTHER" id="PTHR32308:SF0">
    <property type="entry name" value="HPCH_HPAI ALDOLASE_CITRATE LYASE DOMAIN-CONTAINING PROTEIN"/>
    <property type="match status" value="1"/>
</dbReference>
<dbReference type="InterPro" id="IPR011206">
    <property type="entry name" value="Citrate_lyase_beta/mcl1/mcl2"/>
</dbReference>
<name>A0A6G1X1S9_9BACI</name>
<protein>
    <recommendedName>
        <fullName evidence="6">HpcH/HpaI aldolase/citrate lyase domain-containing protein</fullName>
    </recommendedName>
</protein>
<reference evidence="7 8" key="1">
    <citation type="submission" date="2019-11" db="EMBL/GenBank/DDBJ databases">
        <authorList>
            <person name="Li J."/>
        </authorList>
    </citation>
    <scope>NUCLEOTIDE SEQUENCE [LARGE SCALE GENOMIC DNA]</scope>
    <source>
        <strain evidence="7 8">J4</strain>
    </source>
</reference>
<dbReference type="GO" id="GO:0006107">
    <property type="term" value="P:oxaloacetate metabolic process"/>
    <property type="evidence" value="ECO:0007669"/>
    <property type="project" value="TreeGrafter"/>
</dbReference>
<proteinExistence type="predicted"/>
<feature type="binding site" evidence="4">
    <location>
        <position position="64"/>
    </location>
    <ligand>
        <name>substrate</name>
    </ligand>
</feature>
<evidence type="ECO:0000256" key="3">
    <source>
        <dbReference type="ARBA" id="ARBA00022842"/>
    </source>
</evidence>
<feature type="binding site" evidence="5">
    <location>
        <position position="144"/>
    </location>
    <ligand>
        <name>Mg(2+)</name>
        <dbReference type="ChEBI" id="CHEBI:18420"/>
    </ligand>
</feature>
<dbReference type="Pfam" id="PF03328">
    <property type="entry name" value="HpcH_HpaI"/>
    <property type="match status" value="1"/>
</dbReference>
<dbReference type="InterPro" id="IPR015813">
    <property type="entry name" value="Pyrv/PenolPyrv_kinase-like_dom"/>
</dbReference>
<dbReference type="InterPro" id="IPR040442">
    <property type="entry name" value="Pyrv_kinase-like_dom_sf"/>
</dbReference>
<dbReference type="RefSeq" id="WP_153726818.1">
    <property type="nucleotide sequence ID" value="NZ_WJNH01000001.1"/>
</dbReference>
<dbReference type="OrthoDB" id="9786940at2"/>
<evidence type="ECO:0000256" key="5">
    <source>
        <dbReference type="PIRSR" id="PIRSR015582-2"/>
    </source>
</evidence>
<dbReference type="SUPFAM" id="SSF51621">
    <property type="entry name" value="Phosphoenolpyruvate/pyruvate domain"/>
    <property type="match status" value="1"/>
</dbReference>
<dbReference type="GO" id="GO:0000287">
    <property type="term" value="F:magnesium ion binding"/>
    <property type="evidence" value="ECO:0007669"/>
    <property type="project" value="TreeGrafter"/>
</dbReference>
<gene>
    <name evidence="7" type="ORF">GH754_00735</name>
</gene>
<dbReference type="AlphaFoldDB" id="A0A6G1X1S9"/>
<dbReference type="PANTHER" id="PTHR32308">
    <property type="entry name" value="LYASE BETA SUBUNIT, PUTATIVE (AFU_ORTHOLOGUE AFUA_4G13030)-RELATED"/>
    <property type="match status" value="1"/>
</dbReference>
<evidence type="ECO:0000256" key="1">
    <source>
        <dbReference type="ARBA" id="ARBA00001946"/>
    </source>
</evidence>
<sequence length="273" mass="31067">MNLTYLFVPGISKKKIEKSIESSADVIIIDLEDAVTVAKKEEVRQIVYNSLKNKVSEDQNVFIRINSSQTPWFKDDLRLVKDLDLSGVMLPKSEEESDIKLTLESVDENLEIIPLIESARGVDNVKSIIKSSKQIQKVAFGSVDFAYDIGVDWTPLGEERKLAMQHLVLASRSVGIDPPIDAVFPIINDKEDFQRDTRLGREIGFYGKMVIHPKHIEWVNDVYKPTEEQIEWSKKVVNLYENGENSGAVELDGKLVDYPIYTQAMRTLAYFNK</sequence>
<keyword evidence="8" id="KW-1185">Reference proteome</keyword>
<dbReference type="Gene3D" id="3.20.20.60">
    <property type="entry name" value="Phosphoenolpyruvate-binding domains"/>
    <property type="match status" value="1"/>
</dbReference>
<organism evidence="7 8">
    <name type="scientific">Salinibacillus xinjiangensis</name>
    <dbReference type="NCBI Taxonomy" id="1229268"/>
    <lineage>
        <taxon>Bacteria</taxon>
        <taxon>Bacillati</taxon>
        <taxon>Bacillota</taxon>
        <taxon>Bacilli</taxon>
        <taxon>Bacillales</taxon>
        <taxon>Bacillaceae</taxon>
        <taxon>Salinibacillus</taxon>
    </lineage>
</organism>
<evidence type="ECO:0000313" key="7">
    <source>
        <dbReference type="EMBL" id="MRG84846.1"/>
    </source>
</evidence>
<evidence type="ECO:0000259" key="6">
    <source>
        <dbReference type="Pfam" id="PF03328"/>
    </source>
</evidence>
<evidence type="ECO:0000313" key="8">
    <source>
        <dbReference type="Proteomes" id="UP000480185"/>
    </source>
</evidence>
<dbReference type="Proteomes" id="UP000480185">
    <property type="component" value="Unassembled WGS sequence"/>
</dbReference>
<feature type="binding site" evidence="4">
    <location>
        <position position="117"/>
    </location>
    <ligand>
        <name>substrate</name>
    </ligand>
</feature>
<comment type="cofactor">
    <cofactor evidence="1">
        <name>Mg(2+)</name>
        <dbReference type="ChEBI" id="CHEBI:18420"/>
    </cofactor>
</comment>
<dbReference type="EMBL" id="WJNH01000001">
    <property type="protein sequence ID" value="MRG84846.1"/>
    <property type="molecule type" value="Genomic_DNA"/>
</dbReference>
<dbReference type="GO" id="GO:0003824">
    <property type="term" value="F:catalytic activity"/>
    <property type="evidence" value="ECO:0007669"/>
    <property type="project" value="InterPro"/>
</dbReference>
<feature type="domain" description="HpcH/HpaI aldolase/citrate lyase" evidence="6">
    <location>
        <begin position="5"/>
        <end position="213"/>
    </location>
</feature>
<dbReference type="PIRSF" id="PIRSF015582">
    <property type="entry name" value="Cit_lyase_B"/>
    <property type="match status" value="1"/>
</dbReference>
<accession>A0A6G1X1S9</accession>
<evidence type="ECO:0000256" key="2">
    <source>
        <dbReference type="ARBA" id="ARBA00022723"/>
    </source>
</evidence>
<evidence type="ECO:0000256" key="4">
    <source>
        <dbReference type="PIRSR" id="PIRSR015582-1"/>
    </source>
</evidence>